<reference evidence="2" key="1">
    <citation type="submission" date="2022-11" db="UniProtKB">
        <authorList>
            <consortium name="WormBaseParasite"/>
        </authorList>
    </citation>
    <scope>IDENTIFICATION</scope>
</reference>
<sequence>MGIQQVIHEAIPQHPQKYAIIRTLNEAKFKTSIGQHLDAVSKTIEHSTWGRYEQIAKFKTSIGQHLDAVSKTIEHSTWGRYEQIVEHKTSHYSFYCPIRIGFLLADELDHSLECQKLAYKIGSLFQAQDDYLDIFGQPEITGKIGQDIANGKCTWFSCRTLEKISKDLPKLKLFVECFGQPDERQIDQIKKIMEEASIEDDFHQWSNKTVQELHAEIDHFGKKGIRQVFHSLVEALTGRRA</sequence>
<proteinExistence type="predicted"/>
<accession>A0AC34QXK6</accession>
<name>A0AC34QXK6_9BILA</name>
<evidence type="ECO:0000313" key="1">
    <source>
        <dbReference type="Proteomes" id="UP000887576"/>
    </source>
</evidence>
<organism evidence="1 2">
    <name type="scientific">Panagrolaimus sp. JU765</name>
    <dbReference type="NCBI Taxonomy" id="591449"/>
    <lineage>
        <taxon>Eukaryota</taxon>
        <taxon>Metazoa</taxon>
        <taxon>Ecdysozoa</taxon>
        <taxon>Nematoda</taxon>
        <taxon>Chromadorea</taxon>
        <taxon>Rhabditida</taxon>
        <taxon>Tylenchina</taxon>
        <taxon>Panagrolaimomorpha</taxon>
        <taxon>Panagrolaimoidea</taxon>
        <taxon>Panagrolaimidae</taxon>
        <taxon>Panagrolaimus</taxon>
    </lineage>
</organism>
<protein>
    <submittedName>
        <fullName evidence="2">Farnesyl diphosphate synthase</fullName>
    </submittedName>
</protein>
<dbReference type="Proteomes" id="UP000887576">
    <property type="component" value="Unplaced"/>
</dbReference>
<dbReference type="WBParaSite" id="JU765_v2.g20254.t3">
    <property type="protein sequence ID" value="JU765_v2.g20254.t3"/>
    <property type="gene ID" value="JU765_v2.g20254"/>
</dbReference>
<evidence type="ECO:0000313" key="2">
    <source>
        <dbReference type="WBParaSite" id="JU765_v2.g20254.t3"/>
    </source>
</evidence>